<gene>
    <name evidence="4" type="ORF">EII35_14535</name>
</gene>
<dbReference type="Pfam" id="PF12089">
    <property type="entry name" value="DUF3566"/>
    <property type="match status" value="1"/>
</dbReference>
<evidence type="ECO:0000259" key="3">
    <source>
        <dbReference type="Pfam" id="PF12089"/>
    </source>
</evidence>
<keyword evidence="2" id="KW-1133">Transmembrane helix</keyword>
<feature type="compositionally biased region" description="Pro residues" evidence="1">
    <location>
        <begin position="63"/>
        <end position="72"/>
    </location>
</feature>
<protein>
    <submittedName>
        <fullName evidence="4">DUF3566 domain-containing protein</fullName>
    </submittedName>
</protein>
<keyword evidence="2" id="KW-0472">Membrane</keyword>
<dbReference type="InterPro" id="IPR021949">
    <property type="entry name" value="DUF3566_TM"/>
</dbReference>
<feature type="domain" description="DUF3566" evidence="3">
    <location>
        <begin position="149"/>
        <end position="266"/>
    </location>
</feature>
<evidence type="ECO:0000256" key="1">
    <source>
        <dbReference type="SAM" id="MobiDB-lite"/>
    </source>
</evidence>
<feature type="compositionally biased region" description="Pro residues" evidence="1">
    <location>
        <begin position="103"/>
        <end position="115"/>
    </location>
</feature>
<proteinExistence type="predicted"/>
<feature type="compositionally biased region" description="Low complexity" evidence="1">
    <location>
        <begin position="33"/>
        <end position="62"/>
    </location>
</feature>
<dbReference type="OrthoDB" id="3240216at2"/>
<dbReference type="Proteomes" id="UP000280935">
    <property type="component" value="Unassembled WGS sequence"/>
</dbReference>
<evidence type="ECO:0000256" key="2">
    <source>
        <dbReference type="SAM" id="Phobius"/>
    </source>
</evidence>
<evidence type="ECO:0000313" key="4">
    <source>
        <dbReference type="EMBL" id="RRD48078.1"/>
    </source>
</evidence>
<dbReference type="EMBL" id="RQYT01000057">
    <property type="protein sequence ID" value="RRD48078.1"/>
    <property type="molecule type" value="Genomic_DNA"/>
</dbReference>
<reference evidence="4 5" key="1">
    <citation type="submission" date="2018-11" db="EMBL/GenBank/DDBJ databases">
        <title>Genomes From Bacteria Associated with the Canine Oral Cavity: a Test Case for Automated Genome-Based Taxonomic Assignment.</title>
        <authorList>
            <person name="Coil D.A."/>
            <person name="Jospin G."/>
            <person name="Darling A.E."/>
            <person name="Wallis C."/>
            <person name="Davis I.J."/>
            <person name="Harris S."/>
            <person name="Eisen J.A."/>
            <person name="Holcombe L.J."/>
            <person name="O'Flynn C."/>
        </authorList>
    </citation>
    <scope>NUCLEOTIDE SEQUENCE [LARGE SCALE GENOMIC DNA]</scope>
    <source>
        <strain evidence="4 5">OH2822_COT-296</strain>
    </source>
</reference>
<sequence>MSDKNPQWPGRDGKPGVSFAPKGSRKQRNQGRSSQKAAQAPQAAQPAKPTKPEPAAAAAAPVQSPPPPPPAPKQSQAAPSKDAGKQSAAKQGKPADPMWATPPAAPAPKLAPMPAPGGSSSQAAASGKEASKDVTSTGETSKGGIRKTRKARLRLSRVDPWSVMKTSFLFSIAFGIILVVVTAVLWRVVEGSGALDSVNSTMNQLIGDANTKFEIRTYINSGRIVGLAAVLAAVDVLILTAVSTLFAFLYNLAATVIGGLEVTLSED</sequence>
<comment type="caution">
    <text evidence="4">The sequence shown here is derived from an EMBL/GenBank/DDBJ whole genome shotgun (WGS) entry which is preliminary data.</text>
</comment>
<dbReference type="RefSeq" id="WP_125229184.1">
    <property type="nucleotide sequence ID" value="NZ_RQYT01000057.1"/>
</dbReference>
<accession>A0A3P1WQF7</accession>
<feature type="transmembrane region" description="Helical" evidence="2">
    <location>
        <begin position="167"/>
        <end position="189"/>
    </location>
</feature>
<organism evidence="4 5">
    <name type="scientific">Arachnia propionica</name>
    <dbReference type="NCBI Taxonomy" id="1750"/>
    <lineage>
        <taxon>Bacteria</taxon>
        <taxon>Bacillati</taxon>
        <taxon>Actinomycetota</taxon>
        <taxon>Actinomycetes</taxon>
        <taxon>Propionibacteriales</taxon>
        <taxon>Propionibacteriaceae</taxon>
        <taxon>Arachnia</taxon>
    </lineage>
</organism>
<feature type="transmembrane region" description="Helical" evidence="2">
    <location>
        <begin position="224"/>
        <end position="250"/>
    </location>
</feature>
<evidence type="ECO:0000313" key="5">
    <source>
        <dbReference type="Proteomes" id="UP000280935"/>
    </source>
</evidence>
<feature type="compositionally biased region" description="Low complexity" evidence="1">
    <location>
        <begin position="116"/>
        <end position="128"/>
    </location>
</feature>
<keyword evidence="2" id="KW-0812">Transmembrane</keyword>
<feature type="region of interest" description="Disordered" evidence="1">
    <location>
        <begin position="1"/>
        <end position="148"/>
    </location>
</feature>
<dbReference type="AlphaFoldDB" id="A0A3P1WQF7"/>
<name>A0A3P1WQF7_9ACTN</name>